<evidence type="ECO:0000313" key="3">
    <source>
        <dbReference type="Proteomes" id="UP000053259"/>
    </source>
</evidence>
<dbReference type="VEuPathDB" id="FungiDB:PV09_09291"/>
<organism evidence="2 3">
    <name type="scientific">Verruconis gallopava</name>
    <dbReference type="NCBI Taxonomy" id="253628"/>
    <lineage>
        <taxon>Eukaryota</taxon>
        <taxon>Fungi</taxon>
        <taxon>Dikarya</taxon>
        <taxon>Ascomycota</taxon>
        <taxon>Pezizomycotina</taxon>
        <taxon>Dothideomycetes</taxon>
        <taxon>Pleosporomycetidae</taxon>
        <taxon>Venturiales</taxon>
        <taxon>Sympoventuriaceae</taxon>
        <taxon>Verruconis</taxon>
    </lineage>
</organism>
<reference evidence="2 3" key="1">
    <citation type="submission" date="2015-01" db="EMBL/GenBank/DDBJ databases">
        <title>The Genome Sequence of Ochroconis gallopava CBS43764.</title>
        <authorList>
            <consortium name="The Broad Institute Genomics Platform"/>
            <person name="Cuomo C."/>
            <person name="de Hoog S."/>
            <person name="Gorbushina A."/>
            <person name="Stielow B."/>
            <person name="Teixiera M."/>
            <person name="Abouelleil A."/>
            <person name="Chapman S.B."/>
            <person name="Priest M."/>
            <person name="Young S.K."/>
            <person name="Wortman J."/>
            <person name="Nusbaum C."/>
            <person name="Birren B."/>
        </authorList>
    </citation>
    <scope>NUCLEOTIDE SEQUENCE [LARGE SCALE GENOMIC DNA]</scope>
    <source>
        <strain evidence="2 3">CBS 43764</strain>
    </source>
</reference>
<accession>A0A0D1YE26</accession>
<gene>
    <name evidence="2" type="ORF">PV09_09291</name>
</gene>
<protein>
    <submittedName>
        <fullName evidence="2">Uncharacterized protein</fullName>
    </submittedName>
</protein>
<evidence type="ECO:0000256" key="1">
    <source>
        <dbReference type="SAM" id="MobiDB-lite"/>
    </source>
</evidence>
<dbReference type="GeneID" id="27317264"/>
<evidence type="ECO:0000313" key="2">
    <source>
        <dbReference type="EMBL" id="KIV98956.1"/>
    </source>
</evidence>
<keyword evidence="3" id="KW-1185">Reference proteome</keyword>
<dbReference type="InParanoid" id="A0A0D1YE26"/>
<dbReference type="RefSeq" id="XP_016208826.1">
    <property type="nucleotide sequence ID" value="XM_016363324.1"/>
</dbReference>
<dbReference type="Proteomes" id="UP000053259">
    <property type="component" value="Unassembled WGS sequence"/>
</dbReference>
<dbReference type="AlphaFoldDB" id="A0A0D1YE26"/>
<dbReference type="OrthoDB" id="3788720at2759"/>
<dbReference type="EMBL" id="KN847589">
    <property type="protein sequence ID" value="KIV98956.1"/>
    <property type="molecule type" value="Genomic_DNA"/>
</dbReference>
<feature type="region of interest" description="Disordered" evidence="1">
    <location>
        <begin position="86"/>
        <end position="106"/>
    </location>
</feature>
<sequence length="150" mass="16205">MPTRPHQSILEPLPAITRGALRRNESSTHRDLSAFERRVPRSIPLYQPPYQLEGQTLADVLRHASTSATVLLPSFTPISTATANAVSTSVSIPVPTRESPTPLSSPIMSVHSSPVSVTVSITVAPSPPALSAWEPPSLEEFLADIESRRH</sequence>
<name>A0A0D1YE26_9PEZI</name>
<proteinExistence type="predicted"/>
<dbReference type="HOGENOM" id="CLU_1741987_0_0_1"/>